<evidence type="ECO:0000256" key="6">
    <source>
        <dbReference type="ARBA" id="ARBA00022833"/>
    </source>
</evidence>
<evidence type="ECO:0000256" key="5">
    <source>
        <dbReference type="ARBA" id="ARBA00022771"/>
    </source>
</evidence>
<feature type="region of interest" description="Disordered" evidence="8">
    <location>
        <begin position="592"/>
        <end position="653"/>
    </location>
</feature>
<keyword evidence="6" id="KW-0862">Zinc</keyword>
<keyword evidence="5" id="KW-0863">Zinc-finger</keyword>
<reference evidence="10" key="3">
    <citation type="submission" date="2025-09" db="UniProtKB">
        <authorList>
            <consortium name="Ensembl"/>
        </authorList>
    </citation>
    <scope>IDENTIFICATION</scope>
</reference>
<dbReference type="GO" id="GO:0008270">
    <property type="term" value="F:zinc ion binding"/>
    <property type="evidence" value="ECO:0007669"/>
    <property type="project" value="UniProtKB-KW"/>
</dbReference>
<feature type="domain" description="TRASH" evidence="9">
    <location>
        <begin position="467"/>
        <end position="502"/>
    </location>
</feature>
<feature type="domain" description="TRASH" evidence="9">
    <location>
        <begin position="554"/>
        <end position="589"/>
    </location>
</feature>
<evidence type="ECO:0000256" key="3">
    <source>
        <dbReference type="ARBA" id="ARBA00022723"/>
    </source>
</evidence>
<dbReference type="Pfam" id="PF06467">
    <property type="entry name" value="zf-FCS"/>
    <property type="match status" value="7"/>
</dbReference>
<dbReference type="InterPro" id="IPR021893">
    <property type="entry name" value="ZMYM2-like_C"/>
</dbReference>
<proteinExistence type="predicted"/>
<evidence type="ECO:0000313" key="10">
    <source>
        <dbReference type="Ensembl" id="ENSMGAP00000030478.1"/>
    </source>
</evidence>
<dbReference type="Pfam" id="PF25561">
    <property type="entry name" value="QRICH1"/>
    <property type="match status" value="1"/>
</dbReference>
<dbReference type="SUPFAM" id="SSF57716">
    <property type="entry name" value="Glucocorticoid receptor-like (DNA-binding domain)"/>
    <property type="match status" value="1"/>
</dbReference>
<dbReference type="PANTHER" id="PTHR45736">
    <property type="entry name" value="ZINC FINGER MYM-TYPE PROTEIN"/>
    <property type="match status" value="1"/>
</dbReference>
<keyword evidence="3" id="KW-0479">Metal-binding</keyword>
<evidence type="ECO:0000256" key="8">
    <source>
        <dbReference type="SAM" id="MobiDB-lite"/>
    </source>
</evidence>
<dbReference type="Pfam" id="PF12012">
    <property type="entry name" value="DUF3504"/>
    <property type="match status" value="1"/>
</dbReference>
<feature type="compositionally biased region" description="Acidic residues" evidence="8">
    <location>
        <begin position="126"/>
        <end position="142"/>
    </location>
</feature>
<dbReference type="SMART" id="SM00746">
    <property type="entry name" value="TRASH"/>
    <property type="match status" value="9"/>
</dbReference>
<feature type="region of interest" description="Disordered" evidence="8">
    <location>
        <begin position="1"/>
        <end position="143"/>
    </location>
</feature>
<keyword evidence="2" id="KW-0597">Phosphoprotein</keyword>
<evidence type="ECO:0000256" key="1">
    <source>
        <dbReference type="ARBA" id="ARBA00022499"/>
    </source>
</evidence>
<keyword evidence="11" id="KW-1185">Reference proteome</keyword>
<reference evidence="10 11" key="1">
    <citation type="journal article" date="2010" name="PLoS Biol.">
        <title>Multi-platform next-generation sequencing of the domestic turkey (Meleagris gallopavo): genome assembly and analysis.</title>
        <authorList>
            <person name="Dalloul R.A."/>
            <person name="Long J.A."/>
            <person name="Zimin A.V."/>
            <person name="Aslam L."/>
            <person name="Beal K."/>
            <person name="Blomberg L.A."/>
            <person name="Bouffard P."/>
            <person name="Burt D.W."/>
            <person name="Crasta O."/>
            <person name="Crooijmans R.P."/>
            <person name="Cooper K."/>
            <person name="Coulombe R.A."/>
            <person name="De S."/>
            <person name="Delany M.E."/>
            <person name="Dodgson J.B."/>
            <person name="Dong J.J."/>
            <person name="Evans C."/>
            <person name="Frederickson K.M."/>
            <person name="Flicek P."/>
            <person name="Florea L."/>
            <person name="Folkerts O."/>
            <person name="Groenen M.A."/>
            <person name="Harkins T.T."/>
            <person name="Herrero J."/>
            <person name="Hoffmann S."/>
            <person name="Megens H.J."/>
            <person name="Jiang A."/>
            <person name="de Jong P."/>
            <person name="Kaiser P."/>
            <person name="Kim H."/>
            <person name="Kim K.W."/>
            <person name="Kim S."/>
            <person name="Langenberger D."/>
            <person name="Lee M.K."/>
            <person name="Lee T."/>
            <person name="Mane S."/>
            <person name="Marcais G."/>
            <person name="Marz M."/>
            <person name="McElroy A.P."/>
            <person name="Modise T."/>
            <person name="Nefedov M."/>
            <person name="Notredame C."/>
            <person name="Paton I.R."/>
            <person name="Payne W.S."/>
            <person name="Pertea G."/>
            <person name="Prickett D."/>
            <person name="Puiu D."/>
            <person name="Qioa D."/>
            <person name="Raineri E."/>
            <person name="Ruffier M."/>
            <person name="Salzberg S.L."/>
            <person name="Schatz M.C."/>
            <person name="Scheuring C."/>
            <person name="Schmidt C.J."/>
            <person name="Schroeder S."/>
            <person name="Searle S.M."/>
            <person name="Smith E.J."/>
            <person name="Smith J."/>
            <person name="Sonstegard T.S."/>
            <person name="Stadler P.F."/>
            <person name="Tafer H."/>
            <person name="Tu Z.J."/>
            <person name="Van Tassell C.P."/>
            <person name="Vilella A.J."/>
            <person name="Williams K.P."/>
            <person name="Yorke J.A."/>
            <person name="Zhang L."/>
            <person name="Zhang H.B."/>
            <person name="Zhang X."/>
            <person name="Zhang Y."/>
            <person name="Reed K.M."/>
        </authorList>
    </citation>
    <scope>NUCLEOTIDE SEQUENCE [LARGE SCALE GENOMIC DNA]</scope>
</reference>
<feature type="domain" description="TRASH" evidence="9">
    <location>
        <begin position="248"/>
        <end position="280"/>
    </location>
</feature>
<accession>A0A803YFD1</accession>
<feature type="domain" description="TRASH" evidence="9">
    <location>
        <begin position="172"/>
        <end position="208"/>
    </location>
</feature>
<dbReference type="InterPro" id="IPR010507">
    <property type="entry name" value="Znf_MYM"/>
</dbReference>
<feature type="domain" description="TRASH" evidence="9">
    <location>
        <begin position="513"/>
        <end position="548"/>
    </location>
</feature>
<feature type="compositionally biased region" description="Pro residues" evidence="8">
    <location>
        <begin position="638"/>
        <end position="648"/>
    </location>
</feature>
<keyword evidence="1" id="KW-1017">Isopeptide bond</keyword>
<feature type="domain" description="TRASH" evidence="9">
    <location>
        <begin position="380"/>
        <end position="416"/>
    </location>
</feature>
<feature type="domain" description="TRASH" evidence="9">
    <location>
        <begin position="332"/>
        <end position="370"/>
    </location>
</feature>
<feature type="compositionally biased region" description="Polar residues" evidence="8">
    <location>
        <begin position="74"/>
        <end position="83"/>
    </location>
</feature>
<evidence type="ECO:0000256" key="7">
    <source>
        <dbReference type="ARBA" id="ARBA00022843"/>
    </source>
</evidence>
<evidence type="ECO:0000256" key="4">
    <source>
        <dbReference type="ARBA" id="ARBA00022737"/>
    </source>
</evidence>
<feature type="domain" description="TRASH" evidence="9">
    <location>
        <begin position="425"/>
        <end position="461"/>
    </location>
</feature>
<sequence>MDSSEISGSLDPLSLPDKPLIGDLPADMEFGEDLLGSQTASTQEAAVLRPPDWDQSKQMTADGDLGLQEKGDSLSEQNKSSDLSLDKPGAVLDVLEKPDEKRSERARRSESARPETVNSAESIPVSDEDSDAMVDDPNDEDFVPFRTRRSTRMSLRTQVAQRAARSVAKMTCANCRTPLQKGQTAYQRKGLPQLFCSSSCLTTFSRRPHGKKICTFCKKYVVSPAAFYPLPCDSRVSFVTRVTLPAVTPCLLHVQHEVSNGNVVHRICSDACFTKFRATKGLKTNCCDYCGLYIYNKGMPVEYLFHEGQQKRFCNSSCLNSYKKKNTRVYPCMWCKTLCKNFDMLPNVDRSGKMGLFCSICCTTSHKVKQSGLVGPPRPCSFCRKSLSEPCYYNKTDRVVYQFCSPSCWTKFQHTSPEGGIHLNCHYCHNLFTGKPEILDWQDKMYQFCCKDCCEDFKRLRGVVSQCEHCKQEKLLHEKIRFSGVEKNFCSEGCVLLYKQDFTKNLGLCCITCTYCSQTCQRAVTEQLEGSTWDFCSEDCKSKYLLWYFKAARCHACKRQGKLLETIHWRGQIKHFCNQQCLLRFYNQQNQPNLDTQKGPESLLNSQSSETKPPASSHQKAETNTVRPAGDRNLLDTAPPPPPPPVPATPRKNKAAMCKPLMQNRGVSCKVEMKSKGCQTEADWKPQVIVLPIPVPIFVPVPMHMYCQKVPVPFSMPVPVPVPMFLPTTLESADKIVETIEELKVKIPSNPLEADILAMAEMIAEAEELDKASSDLCDLVSNQSAEGLLEDCDLFGPARDDVLAMAVKMANVLDEPGQDLEADFPKNPLYINPSVDFLFDCGLVGPEDVSTEQELPRAVRKGQKRLVLSESCSRDSMSSQPSCTALNYSYGVNAWKSWVQAKYAGGETSKGEELRFGPKPIRIKEDILACTAAELNYGLAQFVKEITRPNGERYEPDSIYYLCLGIQQYLLENNRMVNIFTDLYYLTFVQELNKSLSGWQPTVLPNNTVFSRVEEEHLWECKQLGVYSPFVLLNTLMFFNTKFFGLQTAEEHMQLSFTNVVRQSRKCTTARGVTKMVSIRYCAPAKQKKGRDGSTGKRKREEEMPMLEQRENKMNPLRCPVKFYEFYLSKCPESMRNRNDIFYLQPERSCIAESPLWYSVIPMDRSMLESMLNRILVVREIYEEHSRLSSVEDDMD</sequence>
<gene>
    <name evidence="10" type="primary">ZMYM3</name>
</gene>
<feature type="domain" description="TRASH" evidence="9">
    <location>
        <begin position="287"/>
        <end position="326"/>
    </location>
</feature>
<feature type="compositionally biased region" description="Polar residues" evidence="8">
    <location>
        <begin position="603"/>
        <end position="626"/>
    </location>
</feature>
<evidence type="ECO:0000259" key="9">
    <source>
        <dbReference type="SMART" id="SM00746"/>
    </source>
</evidence>
<name>A0A803YFD1_MELGA</name>
<protein>
    <recommendedName>
        <fullName evidence="9">TRASH domain-containing protein</fullName>
    </recommendedName>
</protein>
<keyword evidence="7" id="KW-0832">Ubl conjugation</keyword>
<evidence type="ECO:0000256" key="2">
    <source>
        <dbReference type="ARBA" id="ARBA00022553"/>
    </source>
</evidence>
<dbReference type="Proteomes" id="UP000001645">
    <property type="component" value="Chromosome 9"/>
</dbReference>
<dbReference type="InterPro" id="IPR011017">
    <property type="entry name" value="TRASH_dom"/>
</dbReference>
<dbReference type="InterPro" id="IPR057926">
    <property type="entry name" value="QRICH1_dom"/>
</dbReference>
<organism evidence="10 11">
    <name type="scientific">Meleagris gallopavo</name>
    <name type="common">Wild turkey</name>
    <dbReference type="NCBI Taxonomy" id="9103"/>
    <lineage>
        <taxon>Eukaryota</taxon>
        <taxon>Metazoa</taxon>
        <taxon>Chordata</taxon>
        <taxon>Craniata</taxon>
        <taxon>Vertebrata</taxon>
        <taxon>Euteleostomi</taxon>
        <taxon>Archelosauria</taxon>
        <taxon>Archosauria</taxon>
        <taxon>Dinosauria</taxon>
        <taxon>Saurischia</taxon>
        <taxon>Theropoda</taxon>
        <taxon>Coelurosauria</taxon>
        <taxon>Aves</taxon>
        <taxon>Neognathae</taxon>
        <taxon>Galloanserae</taxon>
        <taxon>Galliformes</taxon>
        <taxon>Phasianidae</taxon>
        <taxon>Meleagridinae</taxon>
        <taxon>Meleagris</taxon>
    </lineage>
</organism>
<dbReference type="PANTHER" id="PTHR45736:SF3">
    <property type="entry name" value="ZINC FINGER MYM-TYPE PROTEIN 3"/>
    <property type="match status" value="1"/>
</dbReference>
<keyword evidence="4" id="KW-0677">Repeat</keyword>
<feature type="compositionally biased region" description="Low complexity" evidence="8">
    <location>
        <begin position="9"/>
        <end position="19"/>
    </location>
</feature>
<dbReference type="GeneTree" id="ENSGT00940000160693"/>
<dbReference type="Ensembl" id="ENSMGAT00000037439.1">
    <property type="protein sequence ID" value="ENSMGAP00000030478.1"/>
    <property type="gene ID" value="ENSMGAG00000008735.3"/>
</dbReference>
<dbReference type="InterPro" id="IPR051284">
    <property type="entry name" value="ZnF_MYMT-QRICH1"/>
</dbReference>
<evidence type="ECO:0000313" key="11">
    <source>
        <dbReference type="Proteomes" id="UP000001645"/>
    </source>
</evidence>
<reference evidence="10" key="2">
    <citation type="submission" date="2025-08" db="UniProtKB">
        <authorList>
            <consortium name="Ensembl"/>
        </authorList>
    </citation>
    <scope>IDENTIFICATION</scope>
</reference>
<dbReference type="AlphaFoldDB" id="A0A803YFD1"/>
<feature type="compositionally biased region" description="Basic and acidic residues" evidence="8">
    <location>
        <begin position="94"/>
        <end position="113"/>
    </location>
</feature>